<proteinExistence type="predicted"/>
<reference evidence="4" key="1">
    <citation type="submission" date="2021-01" db="EMBL/GenBank/DDBJ databases">
        <authorList>
            <person name="Kaushik A."/>
        </authorList>
    </citation>
    <scope>NUCLEOTIDE SEQUENCE</scope>
    <source>
        <strain evidence="4">AG1-1C</strain>
    </source>
</reference>
<dbReference type="Pfam" id="PF24883">
    <property type="entry name" value="NPHP3_N"/>
    <property type="match status" value="1"/>
</dbReference>
<dbReference type="InterPro" id="IPR056884">
    <property type="entry name" value="NPHP3-like_N"/>
</dbReference>
<evidence type="ECO:0000259" key="3">
    <source>
        <dbReference type="PROSITE" id="PS50837"/>
    </source>
</evidence>
<accession>A0A8H3GGS7</accession>
<protein>
    <recommendedName>
        <fullName evidence="3">NACHT domain-containing protein</fullName>
    </recommendedName>
</protein>
<evidence type="ECO:0000256" key="1">
    <source>
        <dbReference type="ARBA" id="ARBA00022737"/>
    </source>
</evidence>
<dbReference type="EMBL" id="CAJMWS010000580">
    <property type="protein sequence ID" value="CAE6452482.1"/>
    <property type="molecule type" value="Genomic_DNA"/>
</dbReference>
<comment type="caution">
    <text evidence="4">The sequence shown here is derived from an EMBL/GenBank/DDBJ whole genome shotgun (WGS) entry which is preliminary data.</text>
</comment>
<dbReference type="PANTHER" id="PTHR10039:SF17">
    <property type="entry name" value="FUNGAL STAND N-TERMINAL GOODBYE DOMAIN-CONTAINING PROTEIN-RELATED"/>
    <property type="match status" value="1"/>
</dbReference>
<evidence type="ECO:0000313" key="5">
    <source>
        <dbReference type="Proteomes" id="UP000663846"/>
    </source>
</evidence>
<dbReference type="Gene3D" id="3.40.50.300">
    <property type="entry name" value="P-loop containing nucleotide triphosphate hydrolases"/>
    <property type="match status" value="1"/>
</dbReference>
<keyword evidence="1" id="KW-0677">Repeat</keyword>
<dbReference type="Proteomes" id="UP000663846">
    <property type="component" value="Unassembled WGS sequence"/>
</dbReference>
<feature type="compositionally biased region" description="Basic and acidic residues" evidence="2">
    <location>
        <begin position="118"/>
        <end position="128"/>
    </location>
</feature>
<dbReference type="SUPFAM" id="SSF52540">
    <property type="entry name" value="P-loop containing nucleoside triphosphate hydrolases"/>
    <property type="match status" value="1"/>
</dbReference>
<evidence type="ECO:0000256" key="2">
    <source>
        <dbReference type="SAM" id="MobiDB-lite"/>
    </source>
</evidence>
<feature type="region of interest" description="Disordered" evidence="2">
    <location>
        <begin position="98"/>
        <end position="128"/>
    </location>
</feature>
<sequence length="846" mass="95401">MRNMTYTWTHYNSSNTKINGDPIDSIDKFPISTHPGVQNSSKLRPDDTSMARNSPSTSNNPDFLASPPLNRSPRSLEPQCDPKDLEIRLSMSVVHTLGERTSNPPRQQHRTDGNSSSSKREQRDRTSKWRALEKAMHTLHTSAGTIPSVKSVVGDFMSCLAHFETAHKNRDEYDEVVSELGEMADYLHRHLDDSRPPGLTERIARVARLIGYEVADVRKLQEQSKTTQVLRAKEREEDLSYRFRRIGELFRRIQMEIGMSEWSNTYETLVTSRLDKLEPAKLARYNSGLSDSIGRRACTEDTRQDVLSNISEWCDNPSAPPIYWLNGMAGTGKTTVTFTLASMLESRGQLAASFFCTITSQECSKASRIIPTIAYQLSRQSTPFEAALVEVLKQDPDAASLTITKQIELLLVKPIHSTADRMARNLVVVIDALDECDDSNAVGLLLSSLFSSAGSLRLPVKFFITSRPEPAIYKRLASQSDNHRSVLHLHEVSQQSVRGDIRKYLREELESLPATESELDCLTELSGQLFIYAATAVRYIDPQNDAVDSRTRLAAMLTINSCSTKKYASIDALYTAVLFKAVYDMEPDERDNILSVVWTVVSSRGAVSPVGLSVLAGLRDEAAVLATLAPLRSVLHISGRQDTVSTFHASFPQFIFDKSRSREFSCDATKIKEKWALRCLRVVRGQLSVPIQPDEASPYLAFASETWASWLVVNETPGLEIYSELRSFFENCFENWLSFVERPQEETPRVDRQTELRTLLVRSPRLSRRKIARVGSWLKIVDGPHDLRRAAENAALFQCLYDETRQKIHNRTAEDRVNAPKETKGNNTYSSWIWEEIDYAAIGIEI</sequence>
<dbReference type="AlphaFoldDB" id="A0A8H3GGS7"/>
<evidence type="ECO:0000313" key="4">
    <source>
        <dbReference type="EMBL" id="CAE6452482.1"/>
    </source>
</evidence>
<gene>
    <name evidence="4" type="ORF">RDB_LOCUS147573</name>
</gene>
<feature type="compositionally biased region" description="Polar residues" evidence="2">
    <location>
        <begin position="50"/>
        <end position="61"/>
    </location>
</feature>
<feature type="region of interest" description="Disordered" evidence="2">
    <location>
        <begin position="19"/>
        <end position="84"/>
    </location>
</feature>
<name>A0A8H3GGS7_9AGAM</name>
<dbReference type="PANTHER" id="PTHR10039">
    <property type="entry name" value="AMELOGENIN"/>
    <property type="match status" value="1"/>
</dbReference>
<dbReference type="InterPro" id="IPR027417">
    <property type="entry name" value="P-loop_NTPase"/>
</dbReference>
<dbReference type="InterPro" id="IPR007111">
    <property type="entry name" value="NACHT_NTPase"/>
</dbReference>
<feature type="domain" description="NACHT" evidence="3">
    <location>
        <begin position="321"/>
        <end position="468"/>
    </location>
</feature>
<dbReference type="PROSITE" id="PS50837">
    <property type="entry name" value="NACHT"/>
    <property type="match status" value="1"/>
</dbReference>
<organism evidence="4 5">
    <name type="scientific">Rhizoctonia solani</name>
    <dbReference type="NCBI Taxonomy" id="456999"/>
    <lineage>
        <taxon>Eukaryota</taxon>
        <taxon>Fungi</taxon>
        <taxon>Dikarya</taxon>
        <taxon>Basidiomycota</taxon>
        <taxon>Agaricomycotina</taxon>
        <taxon>Agaricomycetes</taxon>
        <taxon>Cantharellales</taxon>
        <taxon>Ceratobasidiaceae</taxon>
        <taxon>Rhizoctonia</taxon>
    </lineage>
</organism>